<evidence type="ECO:0000256" key="4">
    <source>
        <dbReference type="ARBA" id="ARBA00006641"/>
    </source>
</evidence>
<keyword evidence="13" id="KW-1185">Reference proteome</keyword>
<dbReference type="PANTHER" id="PTHR23402:SF1">
    <property type="entry name" value="PYROGLUTAMYL-PEPTIDASE I"/>
    <property type="match status" value="1"/>
</dbReference>
<dbReference type="EMBL" id="JAUJWV010000001">
    <property type="protein sequence ID" value="MDN7242249.1"/>
    <property type="molecule type" value="Genomic_DNA"/>
</dbReference>
<proteinExistence type="inferred from homology"/>
<evidence type="ECO:0000256" key="2">
    <source>
        <dbReference type="ARBA" id="ARBA00002280"/>
    </source>
</evidence>
<evidence type="ECO:0000256" key="10">
    <source>
        <dbReference type="PROSITE-ProRule" id="PRU10076"/>
    </source>
</evidence>
<gene>
    <name evidence="9 12" type="primary">pcp</name>
    <name evidence="12" type="ORF">QWY14_10590</name>
</gene>
<dbReference type="InterPro" id="IPR000816">
    <property type="entry name" value="Peptidase_C15"/>
</dbReference>
<comment type="caution">
    <text evidence="12">The sequence shown here is derived from an EMBL/GenBank/DDBJ whole genome shotgun (WGS) entry which is preliminary data.</text>
</comment>
<dbReference type="Pfam" id="PF01470">
    <property type="entry name" value="Peptidase_C15"/>
    <property type="match status" value="1"/>
</dbReference>
<dbReference type="CDD" id="cd00501">
    <property type="entry name" value="Peptidase_C15"/>
    <property type="match status" value="1"/>
</dbReference>
<reference evidence="12 13" key="1">
    <citation type="submission" date="2023-06" db="EMBL/GenBank/DDBJ databases">
        <title>Novel species in genus Planococcus.</title>
        <authorList>
            <person name="Ning S."/>
        </authorList>
    </citation>
    <scope>NUCLEOTIDE SEQUENCE [LARGE SCALE GENOMIC DNA]</scope>
    <source>
        <strain evidence="12 13">N028</strain>
    </source>
</reference>
<evidence type="ECO:0000256" key="1">
    <source>
        <dbReference type="ARBA" id="ARBA00001770"/>
    </source>
</evidence>
<dbReference type="Proteomes" id="UP001172055">
    <property type="component" value="Unassembled WGS sequence"/>
</dbReference>
<evidence type="ECO:0000256" key="6">
    <source>
        <dbReference type="ARBA" id="ARBA00022670"/>
    </source>
</evidence>
<dbReference type="PANTHER" id="PTHR23402">
    <property type="entry name" value="PROTEASE FAMILY C15 PYROGLUTAMYL-PEPTIDASE I-RELATED"/>
    <property type="match status" value="1"/>
</dbReference>
<sequence>MPKLLLTGFEPFLEFTVNPTMKIVEELNGQTIGDFEVVGKIMTVDFNSSGQQLLTHIEENQPDAVISLGLAGGRYKITPERIAINFKDGVKDNQGNLPVDEPIQPDGEPGYLSTLPIRKMVDRLIEVGLPAEVSNTAGTYLCNNVMYEGLHYSHSHHPSIPSGFIHIPASHELAIQHGNIPSFSHDDLKKGIITCIEVLSEEVKNASEPLVPEEEVNR</sequence>
<organism evidence="12 13">
    <name type="scientific">Planococcus shixiaomingii</name>
    <dbReference type="NCBI Taxonomy" id="3058393"/>
    <lineage>
        <taxon>Bacteria</taxon>
        <taxon>Bacillati</taxon>
        <taxon>Bacillota</taxon>
        <taxon>Bacilli</taxon>
        <taxon>Bacillales</taxon>
        <taxon>Caryophanaceae</taxon>
        <taxon>Planococcus</taxon>
    </lineage>
</organism>
<feature type="active site" evidence="9">
    <location>
        <position position="166"/>
    </location>
</feature>
<dbReference type="GO" id="GO:0016920">
    <property type="term" value="F:pyroglutamyl-peptidase activity"/>
    <property type="evidence" value="ECO:0007669"/>
    <property type="project" value="UniProtKB-EC"/>
</dbReference>
<dbReference type="Gene3D" id="3.40.630.20">
    <property type="entry name" value="Peptidase C15, pyroglutamyl peptidase I-like"/>
    <property type="match status" value="1"/>
</dbReference>
<comment type="catalytic activity">
    <reaction evidence="1 9 10">
        <text>Release of an N-terminal pyroglutamyl group from a polypeptide, the second amino acid generally not being Pro.</text>
        <dbReference type="EC" id="3.4.19.3"/>
    </reaction>
</comment>
<dbReference type="PROSITE" id="PS01333">
    <property type="entry name" value="PYRASE_GLU"/>
    <property type="match status" value="1"/>
</dbReference>
<evidence type="ECO:0000256" key="8">
    <source>
        <dbReference type="ARBA" id="ARBA00022807"/>
    </source>
</evidence>
<feature type="active site" evidence="9 10">
    <location>
        <position position="80"/>
    </location>
</feature>
<comment type="function">
    <text evidence="2 9">Removes 5-oxoproline from various penultimate amino acid residues except L-proline.</text>
</comment>
<comment type="subunit">
    <text evidence="9">Homotetramer.</text>
</comment>
<dbReference type="InterPro" id="IPR036440">
    <property type="entry name" value="Peptidase_C15-like_sf"/>
</dbReference>
<keyword evidence="8 9" id="KW-0788">Thiol protease</keyword>
<dbReference type="InterPro" id="IPR033693">
    <property type="entry name" value="PGPEP1_Glu_AS"/>
</dbReference>
<protein>
    <recommendedName>
        <fullName evidence="9">Pyrrolidone-carboxylate peptidase</fullName>
        <ecNumber evidence="9">3.4.19.3</ecNumber>
    </recommendedName>
    <alternativeName>
        <fullName evidence="9">5-oxoprolyl-peptidase</fullName>
    </alternativeName>
    <alternativeName>
        <fullName evidence="9">Pyroglutamyl-peptidase I</fullName>
        <shortName evidence="9">PGP-I</shortName>
        <shortName evidence="9">Pyrase</shortName>
    </alternativeName>
</protein>
<evidence type="ECO:0000313" key="12">
    <source>
        <dbReference type="EMBL" id="MDN7242249.1"/>
    </source>
</evidence>
<keyword evidence="6 9" id="KW-0645">Protease</keyword>
<evidence type="ECO:0000256" key="11">
    <source>
        <dbReference type="PROSITE-ProRule" id="PRU10077"/>
    </source>
</evidence>
<dbReference type="PROSITE" id="PS01334">
    <property type="entry name" value="PYRASE_CYS"/>
    <property type="match status" value="1"/>
</dbReference>
<evidence type="ECO:0000256" key="9">
    <source>
        <dbReference type="HAMAP-Rule" id="MF_00417"/>
    </source>
</evidence>
<dbReference type="NCBIfam" id="NF009676">
    <property type="entry name" value="PRK13197.1"/>
    <property type="match status" value="1"/>
</dbReference>
<keyword evidence="5 9" id="KW-0963">Cytoplasm</keyword>
<dbReference type="NCBIfam" id="TIGR00504">
    <property type="entry name" value="pyro_pdase"/>
    <property type="match status" value="1"/>
</dbReference>
<dbReference type="PIRSF" id="PIRSF015592">
    <property type="entry name" value="Prld-crbxl_pptds"/>
    <property type="match status" value="1"/>
</dbReference>
<accession>A0ABT8N2X7</accession>
<feature type="active site" evidence="9 11">
    <location>
        <position position="142"/>
    </location>
</feature>
<evidence type="ECO:0000256" key="5">
    <source>
        <dbReference type="ARBA" id="ARBA00022490"/>
    </source>
</evidence>
<dbReference type="InterPro" id="IPR029762">
    <property type="entry name" value="PGP-I_bact-type"/>
</dbReference>
<evidence type="ECO:0000313" key="13">
    <source>
        <dbReference type="Proteomes" id="UP001172055"/>
    </source>
</evidence>
<dbReference type="PRINTS" id="PR00706">
    <property type="entry name" value="PYROGLUPTASE"/>
</dbReference>
<keyword evidence="7 9" id="KW-0378">Hydrolase</keyword>
<dbReference type="SUPFAM" id="SSF53182">
    <property type="entry name" value="Pyrrolidone carboxyl peptidase (pyroglutamate aminopeptidase)"/>
    <property type="match status" value="1"/>
</dbReference>
<dbReference type="EC" id="3.4.19.3" evidence="9"/>
<evidence type="ECO:0000256" key="3">
    <source>
        <dbReference type="ARBA" id="ARBA00004496"/>
    </source>
</evidence>
<evidence type="ECO:0000256" key="7">
    <source>
        <dbReference type="ARBA" id="ARBA00022801"/>
    </source>
</evidence>
<name>A0ABT8N2X7_9BACL</name>
<comment type="subcellular location">
    <subcellularLocation>
        <location evidence="3 9">Cytoplasm</location>
    </subcellularLocation>
</comment>
<comment type="similarity">
    <text evidence="4 9">Belongs to the peptidase C15 family.</text>
</comment>
<dbReference type="InterPro" id="IPR033694">
    <property type="entry name" value="PGPEP1_Cys_AS"/>
</dbReference>
<dbReference type="InterPro" id="IPR016125">
    <property type="entry name" value="Peptidase_C15-like"/>
</dbReference>
<dbReference type="HAMAP" id="MF_00417">
    <property type="entry name" value="Pyrrolid_peptidase"/>
    <property type="match status" value="1"/>
</dbReference>
<dbReference type="RefSeq" id="WP_301723761.1">
    <property type="nucleotide sequence ID" value="NZ_JAUJWV010000001.1"/>
</dbReference>